<dbReference type="InterPro" id="IPR047640">
    <property type="entry name" value="RpiR-like"/>
</dbReference>
<dbReference type="InterPro" id="IPR035472">
    <property type="entry name" value="RpiR-like_SIS"/>
</dbReference>
<evidence type="ECO:0000256" key="2">
    <source>
        <dbReference type="ARBA" id="ARBA00023125"/>
    </source>
</evidence>
<dbReference type="GO" id="GO:0003700">
    <property type="term" value="F:DNA-binding transcription factor activity"/>
    <property type="evidence" value="ECO:0007669"/>
    <property type="project" value="InterPro"/>
</dbReference>
<proteinExistence type="predicted"/>
<dbReference type="SUPFAM" id="SSF46689">
    <property type="entry name" value="Homeodomain-like"/>
    <property type="match status" value="1"/>
</dbReference>
<dbReference type="AlphaFoldDB" id="A0A387BD44"/>
<dbReference type="InterPro" id="IPR009057">
    <property type="entry name" value="Homeodomain-like_sf"/>
</dbReference>
<protein>
    <submittedName>
        <fullName evidence="6">MurR/RpiR family transcriptional regulator</fullName>
    </submittedName>
</protein>
<dbReference type="GO" id="GO:1901135">
    <property type="term" value="P:carbohydrate derivative metabolic process"/>
    <property type="evidence" value="ECO:0007669"/>
    <property type="project" value="InterPro"/>
</dbReference>
<dbReference type="Proteomes" id="UP000269374">
    <property type="component" value="Chromosome"/>
</dbReference>
<accession>A0A387BD44</accession>
<dbReference type="PANTHER" id="PTHR30514:SF1">
    <property type="entry name" value="HTH-TYPE TRANSCRIPTIONAL REGULATOR HEXR-RELATED"/>
    <property type="match status" value="1"/>
</dbReference>
<dbReference type="GO" id="GO:0003677">
    <property type="term" value="F:DNA binding"/>
    <property type="evidence" value="ECO:0007669"/>
    <property type="project" value="UniProtKB-KW"/>
</dbReference>
<dbReference type="Gene3D" id="3.40.50.10490">
    <property type="entry name" value="Glucose-6-phosphate isomerase like protein, domain 1"/>
    <property type="match status" value="1"/>
</dbReference>
<dbReference type="Gene3D" id="1.10.10.10">
    <property type="entry name" value="Winged helix-like DNA-binding domain superfamily/Winged helix DNA-binding domain"/>
    <property type="match status" value="1"/>
</dbReference>
<feature type="domain" description="SIS" evidence="5">
    <location>
        <begin position="105"/>
        <end position="249"/>
    </location>
</feature>
<dbReference type="SUPFAM" id="SSF53697">
    <property type="entry name" value="SIS domain"/>
    <property type="match status" value="1"/>
</dbReference>
<dbReference type="PANTHER" id="PTHR30514">
    <property type="entry name" value="GLUCOKINASE"/>
    <property type="match status" value="1"/>
</dbReference>
<dbReference type="PROSITE" id="PS51464">
    <property type="entry name" value="SIS"/>
    <property type="match status" value="1"/>
</dbReference>
<dbReference type="CDD" id="cd05013">
    <property type="entry name" value="SIS_RpiR"/>
    <property type="match status" value="1"/>
</dbReference>
<dbReference type="InterPro" id="IPR046348">
    <property type="entry name" value="SIS_dom_sf"/>
</dbReference>
<dbReference type="InterPro" id="IPR001347">
    <property type="entry name" value="SIS_dom"/>
</dbReference>
<dbReference type="InterPro" id="IPR000281">
    <property type="entry name" value="HTH_RpiR"/>
</dbReference>
<evidence type="ECO:0000313" key="6">
    <source>
        <dbReference type="EMBL" id="AYG01825.1"/>
    </source>
</evidence>
<dbReference type="EMBL" id="CP032627">
    <property type="protein sequence ID" value="AYG01825.1"/>
    <property type="molecule type" value="Genomic_DNA"/>
</dbReference>
<keyword evidence="1" id="KW-0805">Transcription regulation</keyword>
<dbReference type="PROSITE" id="PS51071">
    <property type="entry name" value="HTH_RPIR"/>
    <property type="match status" value="1"/>
</dbReference>
<keyword evidence="3" id="KW-0804">Transcription</keyword>
<dbReference type="Pfam" id="PF01380">
    <property type="entry name" value="SIS"/>
    <property type="match status" value="1"/>
</dbReference>
<keyword evidence="2" id="KW-0238">DNA-binding</keyword>
<dbReference type="OrthoDB" id="3684496at2"/>
<dbReference type="KEGG" id="lact:D7I46_12625"/>
<reference evidence="6 7" key="1">
    <citation type="submission" date="2018-09" db="EMBL/GenBank/DDBJ databases">
        <title>Genome sequencing of strain 1JSPR-7.</title>
        <authorList>
            <person name="Heo J."/>
            <person name="Kim S.-J."/>
            <person name="Kwon S.-W."/>
        </authorList>
    </citation>
    <scope>NUCLEOTIDE SEQUENCE [LARGE SCALE GENOMIC DNA]</scope>
    <source>
        <strain evidence="6 7">1JSPR-7</strain>
    </source>
</reference>
<dbReference type="Pfam" id="PF01418">
    <property type="entry name" value="HTH_6"/>
    <property type="match status" value="1"/>
</dbReference>
<name>A0A387BD44_9LACT</name>
<evidence type="ECO:0000313" key="7">
    <source>
        <dbReference type="Proteomes" id="UP000269374"/>
    </source>
</evidence>
<evidence type="ECO:0000256" key="1">
    <source>
        <dbReference type="ARBA" id="ARBA00023015"/>
    </source>
</evidence>
<gene>
    <name evidence="6" type="ORF">D7I46_12625</name>
</gene>
<sequence length="249" mass="28286">MFQPEQISKLNDLETLVFDFIIKSPEQVQQMTIRDLANHVHVSTSTIVRLCTKLGFEGWADLKFYLKNQTREKTPEEQHYDNMLEFNMFLRRMNTDAYQSRLNKAAQMISEADYTVFLGLGTSGSLSDYATKYFVNTGLRSFVITDPFQAIQVKGIGNIVAVILSVSGETEQVVNKELEFKASGAKIISITNHEDCTVAKLADHQLSYHLINEWSKQYPLGNLTTQLPVLAILEILAHKSIDYLVNKDK</sequence>
<dbReference type="InterPro" id="IPR036388">
    <property type="entry name" value="WH-like_DNA-bd_sf"/>
</dbReference>
<evidence type="ECO:0000259" key="4">
    <source>
        <dbReference type="PROSITE" id="PS51071"/>
    </source>
</evidence>
<dbReference type="GO" id="GO:0097367">
    <property type="term" value="F:carbohydrate derivative binding"/>
    <property type="evidence" value="ECO:0007669"/>
    <property type="project" value="InterPro"/>
</dbReference>
<keyword evidence="7" id="KW-1185">Reference proteome</keyword>
<evidence type="ECO:0000256" key="3">
    <source>
        <dbReference type="ARBA" id="ARBA00023163"/>
    </source>
</evidence>
<organism evidence="6 7">
    <name type="scientific">Lactococcus allomyrinae</name>
    <dbReference type="NCBI Taxonomy" id="2419773"/>
    <lineage>
        <taxon>Bacteria</taxon>
        <taxon>Bacillati</taxon>
        <taxon>Bacillota</taxon>
        <taxon>Bacilli</taxon>
        <taxon>Lactobacillales</taxon>
        <taxon>Streptococcaceae</taxon>
        <taxon>Lactococcus</taxon>
    </lineage>
</organism>
<feature type="domain" description="HTH rpiR-type" evidence="4">
    <location>
        <begin position="1"/>
        <end position="73"/>
    </location>
</feature>
<dbReference type="RefSeq" id="WP_120773194.1">
    <property type="nucleotide sequence ID" value="NZ_CP032627.1"/>
</dbReference>
<evidence type="ECO:0000259" key="5">
    <source>
        <dbReference type="PROSITE" id="PS51464"/>
    </source>
</evidence>